<dbReference type="AlphaFoldDB" id="A0A166KIX7"/>
<name>A0A166KIX7_9AGAM</name>
<keyword evidence="1" id="KW-0175">Coiled coil</keyword>
<sequence length="492" mass="53625">MDGASKWINWPGLNDKELVVGGNGPRWAFQSRHPYLEDRFIWVRNRGVVWLTRKDIVKDISIRELTSQQFPIAASVFISQYLEQCAQIPLGSKRRATMDPSDESAAKRARFDKSEPVVLTPVTHSPNESASAALGDMAAAIRPSESWPASLSIPASIQGRNETKTTTIGAPESINSPAKTIDAQALPPRKKRSQKSPSSSHVGLQVLEPSGDCESPPVTDAAEQTPSKVNYQTLLRRHSSHLQAECDKLRTENAEVLKAKAALEANAKLIKLSLDASQNTRDLVAKQFENANKQVETLQGRLELMQAQHRVAEQKLREVQARTVSIEKESASARVEVDGLKATGAQFVNELDDALSRIDKLGKDNYSLQANNDALQKANDALQTKVEGGQESQGSGIVAKLDRGTVPPEMTVNNAPGILNALASWAEGESRKSAAASNELDNIKKELAEVRAARDEAINLAKQREGELSSVKSAEPLMLQALAMFRSGTTFK</sequence>
<evidence type="ECO:0000256" key="1">
    <source>
        <dbReference type="SAM" id="Coils"/>
    </source>
</evidence>
<accession>A0A166KIX7</accession>
<proteinExistence type="predicted"/>
<gene>
    <name evidence="3" type="ORF">FIBSPDRAFT_860114</name>
</gene>
<keyword evidence="4" id="KW-1185">Reference proteome</keyword>
<feature type="compositionally biased region" description="Polar residues" evidence="2">
    <location>
        <begin position="152"/>
        <end position="178"/>
    </location>
</feature>
<feature type="region of interest" description="Disordered" evidence="2">
    <location>
        <begin position="93"/>
        <end position="130"/>
    </location>
</feature>
<feature type="compositionally biased region" description="Basic and acidic residues" evidence="2">
    <location>
        <begin position="104"/>
        <end position="115"/>
    </location>
</feature>
<organism evidence="3 4">
    <name type="scientific">Athelia psychrophila</name>
    <dbReference type="NCBI Taxonomy" id="1759441"/>
    <lineage>
        <taxon>Eukaryota</taxon>
        <taxon>Fungi</taxon>
        <taxon>Dikarya</taxon>
        <taxon>Basidiomycota</taxon>
        <taxon>Agaricomycotina</taxon>
        <taxon>Agaricomycetes</taxon>
        <taxon>Agaricomycetidae</taxon>
        <taxon>Atheliales</taxon>
        <taxon>Atheliaceae</taxon>
        <taxon>Athelia</taxon>
    </lineage>
</organism>
<feature type="region of interest" description="Disordered" evidence="2">
    <location>
        <begin position="152"/>
        <end position="225"/>
    </location>
</feature>
<feature type="coiled-coil region" evidence="1">
    <location>
        <begin position="246"/>
        <end position="322"/>
    </location>
</feature>
<evidence type="ECO:0000313" key="4">
    <source>
        <dbReference type="Proteomes" id="UP000076532"/>
    </source>
</evidence>
<dbReference type="Proteomes" id="UP000076532">
    <property type="component" value="Unassembled WGS sequence"/>
</dbReference>
<evidence type="ECO:0000313" key="3">
    <source>
        <dbReference type="EMBL" id="KZP21953.1"/>
    </source>
</evidence>
<feature type="coiled-coil region" evidence="1">
    <location>
        <begin position="426"/>
        <end position="463"/>
    </location>
</feature>
<protein>
    <submittedName>
        <fullName evidence="3">Uncharacterized protein</fullName>
    </submittedName>
</protein>
<reference evidence="3 4" key="1">
    <citation type="journal article" date="2016" name="Mol. Biol. Evol.">
        <title>Comparative Genomics of Early-Diverging Mushroom-Forming Fungi Provides Insights into the Origins of Lignocellulose Decay Capabilities.</title>
        <authorList>
            <person name="Nagy L.G."/>
            <person name="Riley R."/>
            <person name="Tritt A."/>
            <person name="Adam C."/>
            <person name="Daum C."/>
            <person name="Floudas D."/>
            <person name="Sun H."/>
            <person name="Yadav J.S."/>
            <person name="Pangilinan J."/>
            <person name="Larsson K.H."/>
            <person name="Matsuura K."/>
            <person name="Barry K."/>
            <person name="Labutti K."/>
            <person name="Kuo R."/>
            <person name="Ohm R.A."/>
            <person name="Bhattacharya S.S."/>
            <person name="Shirouzu T."/>
            <person name="Yoshinaga Y."/>
            <person name="Martin F.M."/>
            <person name="Grigoriev I.V."/>
            <person name="Hibbett D.S."/>
        </authorList>
    </citation>
    <scope>NUCLEOTIDE SEQUENCE [LARGE SCALE GENOMIC DNA]</scope>
    <source>
        <strain evidence="3 4">CBS 109695</strain>
    </source>
</reference>
<dbReference type="EMBL" id="KV417543">
    <property type="protein sequence ID" value="KZP21953.1"/>
    <property type="molecule type" value="Genomic_DNA"/>
</dbReference>
<evidence type="ECO:0000256" key="2">
    <source>
        <dbReference type="SAM" id="MobiDB-lite"/>
    </source>
</evidence>